<feature type="binding site" evidence="8">
    <location>
        <begin position="90"/>
        <end position="93"/>
    </location>
    <ligand>
        <name>AMP</name>
        <dbReference type="ChEBI" id="CHEBI:456215"/>
    </ligand>
</feature>
<keyword evidence="6 8" id="KW-0342">GTP-binding</keyword>
<dbReference type="SUPFAM" id="SSF52540">
    <property type="entry name" value="P-loop containing nucleoside triphosphate hydrolases"/>
    <property type="match status" value="1"/>
</dbReference>
<comment type="domain">
    <text evidence="8">Consists of three domains, a large central CORE domain and two small peripheral domains, NMPbind and LID, which undergo movements during catalysis. The LID domain closes over the site of phosphoryl transfer upon GTP binding. Assembling and dissambling the active center during each catalytic cycle provides an effective means to prevent GTP hydrolysis.</text>
</comment>
<dbReference type="InterPro" id="IPR006259">
    <property type="entry name" value="Adenyl_kin_sub"/>
</dbReference>
<dbReference type="SUPFAM" id="SSF57774">
    <property type="entry name" value="Microbial and mitochondrial ADK, insert 'zinc finger' domain"/>
    <property type="match status" value="1"/>
</dbReference>
<feature type="binding site" evidence="8">
    <location>
        <position position="200"/>
    </location>
    <ligand>
        <name>GTP</name>
        <dbReference type="ChEBI" id="CHEBI:37565"/>
    </ligand>
</feature>
<keyword evidence="4 8" id="KW-0418">Kinase</keyword>
<dbReference type="AlphaFoldDB" id="A0A6P7X270"/>
<evidence type="ECO:0000256" key="1">
    <source>
        <dbReference type="ARBA" id="ARBA00004305"/>
    </source>
</evidence>
<feature type="binding site" evidence="8">
    <location>
        <position position="37"/>
    </location>
    <ligand>
        <name>AMP</name>
        <dbReference type="ChEBI" id="CHEBI:456215"/>
    </ligand>
</feature>
<dbReference type="GO" id="GO:0046041">
    <property type="term" value="P:ITP metabolic process"/>
    <property type="evidence" value="ECO:0007669"/>
    <property type="project" value="UniProtKB-UniRule"/>
</dbReference>
<feature type="binding site" evidence="8">
    <location>
        <position position="127"/>
    </location>
    <ligand>
        <name>GTP</name>
        <dbReference type="ChEBI" id="CHEBI:37565"/>
    </ligand>
</feature>
<name>A0A6P7X270_9AMPH</name>
<dbReference type="Proteomes" id="UP000515156">
    <property type="component" value="Chromosome 2"/>
</dbReference>
<comment type="similarity">
    <text evidence="8">Belongs to the adenylate kinase family. AK3 subfamily.</text>
</comment>
<evidence type="ECO:0000256" key="2">
    <source>
        <dbReference type="ARBA" id="ARBA00022679"/>
    </source>
</evidence>
<dbReference type="GO" id="GO:0005525">
    <property type="term" value="F:GTP binding"/>
    <property type="evidence" value="ECO:0007669"/>
    <property type="project" value="UniProtKB-KW"/>
</dbReference>
<accession>A0A6P7X270</accession>
<keyword evidence="5 8" id="KW-0496">Mitochondrion</keyword>
<dbReference type="NCBIfam" id="TIGR01351">
    <property type="entry name" value="adk"/>
    <property type="match status" value="1"/>
</dbReference>
<dbReference type="GO" id="GO:0046039">
    <property type="term" value="P:GTP metabolic process"/>
    <property type="evidence" value="ECO:0007669"/>
    <property type="project" value="UniProtKB-UniRule"/>
</dbReference>
<evidence type="ECO:0000256" key="6">
    <source>
        <dbReference type="ARBA" id="ARBA00023134"/>
    </source>
</evidence>
<feature type="binding site" evidence="8">
    <location>
        <position position="97"/>
    </location>
    <ligand>
        <name>AMP</name>
        <dbReference type="ChEBI" id="CHEBI:456215"/>
    </ligand>
</feature>
<protein>
    <recommendedName>
        <fullName evidence="8">GTP:AMP phosphotransferase AK3, mitochondrial</fullName>
        <ecNumber evidence="8">2.7.4.10</ecNumber>
    </recommendedName>
    <alternativeName>
        <fullName evidence="8">Adenylate kinase 3</fullName>
        <shortName evidence="8">AK 3</shortName>
    </alternativeName>
</protein>
<dbReference type="CDD" id="cd01428">
    <property type="entry name" value="ADK"/>
    <property type="match status" value="1"/>
</dbReference>
<dbReference type="KEGG" id="muo:115463369"/>
<dbReference type="PRINTS" id="PR00094">
    <property type="entry name" value="ADENYLTKNASE"/>
</dbReference>
<comment type="function">
    <text evidence="8">Involved in maintaining the homeostasis of cellular nucleotides by catalyzing the interconversion of nucleoside phosphates. Has GTP:AMP phosphotransferase and ITP:AMP phosphotransferase activities.</text>
</comment>
<evidence type="ECO:0000313" key="10">
    <source>
        <dbReference type="Proteomes" id="UP000515156"/>
    </source>
</evidence>
<organism evidence="10 11">
    <name type="scientific">Microcaecilia unicolor</name>
    <dbReference type="NCBI Taxonomy" id="1415580"/>
    <lineage>
        <taxon>Eukaryota</taxon>
        <taxon>Metazoa</taxon>
        <taxon>Chordata</taxon>
        <taxon>Craniata</taxon>
        <taxon>Vertebrata</taxon>
        <taxon>Euteleostomi</taxon>
        <taxon>Amphibia</taxon>
        <taxon>Gymnophiona</taxon>
        <taxon>Siphonopidae</taxon>
        <taxon>Microcaecilia</taxon>
    </lineage>
</organism>
<evidence type="ECO:0000259" key="9">
    <source>
        <dbReference type="Pfam" id="PF05191"/>
    </source>
</evidence>
<reference evidence="11" key="1">
    <citation type="submission" date="2025-08" db="UniProtKB">
        <authorList>
            <consortium name="RefSeq"/>
        </authorList>
    </citation>
    <scope>IDENTIFICATION</scope>
</reference>
<dbReference type="InParanoid" id="A0A6P7X270"/>
<feature type="domain" description="Adenylate kinase active site lid" evidence="9">
    <location>
        <begin position="127"/>
        <end position="162"/>
    </location>
</feature>
<dbReference type="InterPro" id="IPR036193">
    <property type="entry name" value="ADK_active_lid_dom_sf"/>
</dbReference>
<dbReference type="GO" id="GO:0004017">
    <property type="term" value="F:AMP kinase activity"/>
    <property type="evidence" value="ECO:0007669"/>
    <property type="project" value="InterPro"/>
</dbReference>
<feature type="region of interest" description="NMPbind" evidence="8">
    <location>
        <begin position="36"/>
        <end position="65"/>
    </location>
</feature>
<dbReference type="FunCoup" id="A0A6P7X270">
    <property type="interactions" value="1236"/>
</dbReference>
<dbReference type="HAMAP" id="MF_03169">
    <property type="entry name" value="Adenylate_kinase_AK3"/>
    <property type="match status" value="1"/>
</dbReference>
<comment type="subcellular location">
    <subcellularLocation>
        <location evidence="1 8">Mitochondrion matrix</location>
    </subcellularLocation>
</comment>
<dbReference type="PROSITE" id="PS00113">
    <property type="entry name" value="ADENYLATE_KINASE"/>
    <property type="match status" value="1"/>
</dbReference>
<dbReference type="RefSeq" id="XP_030049662.1">
    <property type="nucleotide sequence ID" value="XM_030193802.1"/>
</dbReference>
<evidence type="ECO:0000256" key="4">
    <source>
        <dbReference type="ARBA" id="ARBA00022777"/>
    </source>
</evidence>
<dbReference type="GO" id="GO:0005759">
    <property type="term" value="C:mitochondrial matrix"/>
    <property type="evidence" value="ECO:0007669"/>
    <property type="project" value="UniProtKB-SubCell"/>
</dbReference>
<dbReference type="Pfam" id="PF05191">
    <property type="entry name" value="ADK_lid"/>
    <property type="match status" value="1"/>
</dbReference>
<feature type="binding site" evidence="8">
    <location>
        <position position="160"/>
    </location>
    <ligand>
        <name>AMP</name>
        <dbReference type="ChEBI" id="CHEBI:456215"/>
    </ligand>
</feature>
<dbReference type="InterPro" id="IPR007862">
    <property type="entry name" value="Adenylate_kinase_lid-dom"/>
</dbReference>
<dbReference type="HAMAP" id="MF_00235">
    <property type="entry name" value="Adenylate_kinase_Adk"/>
    <property type="match status" value="1"/>
</dbReference>
<comment type="catalytic activity">
    <reaction evidence="7">
        <text>GTP + AMP = GDP + ADP</text>
        <dbReference type="Rhea" id="RHEA:29863"/>
        <dbReference type="ChEBI" id="CHEBI:37565"/>
        <dbReference type="ChEBI" id="CHEBI:58189"/>
        <dbReference type="ChEBI" id="CHEBI:456215"/>
        <dbReference type="ChEBI" id="CHEBI:456216"/>
    </reaction>
</comment>
<evidence type="ECO:0000256" key="7">
    <source>
        <dbReference type="ARBA" id="ARBA00048191"/>
    </source>
</evidence>
<feature type="region of interest" description="LID" evidence="8">
    <location>
        <begin position="126"/>
        <end position="163"/>
    </location>
</feature>
<sequence>MVFRLLFRAVIMGPPGSGKGTVSDRIVKHFELKHLSSGDLLRANIQRGSEIGVVAKSFIDQGQLVPDDVMTKLILRELNNMDQRHWLLDGFPRTVPQAEALDNVYKIDSVINLNVPFETIKNRLTARWIHPASGRVYNTEFNPPKVSGIDDLTGEPLVQREDDRPETVTKRLKAYEVLTKPVLEYYQNKGVLETFSGTETNKIWPHVHAFLCTKLPDVSQKEAASQR</sequence>
<evidence type="ECO:0000256" key="8">
    <source>
        <dbReference type="HAMAP-Rule" id="MF_03169"/>
    </source>
</evidence>
<feature type="binding site" evidence="8">
    <location>
        <begin position="16"/>
        <end position="21"/>
    </location>
    <ligand>
        <name>GTP</name>
        <dbReference type="ChEBI" id="CHEBI:37565"/>
    </ligand>
</feature>
<proteinExistence type="inferred from homology"/>
<dbReference type="GeneID" id="115463369"/>
<feature type="binding site" evidence="8">
    <location>
        <position position="42"/>
    </location>
    <ligand>
        <name>AMP</name>
        <dbReference type="ChEBI" id="CHEBI:456215"/>
    </ligand>
</feature>
<comment type="catalytic activity">
    <reaction evidence="8">
        <text>a ribonucleoside 5'-triphosphate + AMP = a ribonucleoside 5'-diphosphate + ADP</text>
        <dbReference type="Rhea" id="RHEA:13749"/>
        <dbReference type="ChEBI" id="CHEBI:57930"/>
        <dbReference type="ChEBI" id="CHEBI:61557"/>
        <dbReference type="ChEBI" id="CHEBI:456215"/>
        <dbReference type="ChEBI" id="CHEBI:456216"/>
        <dbReference type="EC" id="2.7.4.10"/>
    </reaction>
</comment>
<evidence type="ECO:0000313" key="11">
    <source>
        <dbReference type="RefSeq" id="XP_030049662.1"/>
    </source>
</evidence>
<dbReference type="InterPro" id="IPR027417">
    <property type="entry name" value="P-loop_NTPase"/>
</dbReference>
<dbReference type="InterPro" id="IPR000850">
    <property type="entry name" value="Adenylat/UMP-CMP_kin"/>
</dbReference>
<dbReference type="OrthoDB" id="439792at2759"/>
<comment type="subunit">
    <text evidence="8">Monomer.</text>
</comment>
<dbReference type="InterPro" id="IPR033690">
    <property type="entry name" value="Adenylat_kinase_CS"/>
</dbReference>
<keyword evidence="2 8" id="KW-0808">Transferase</keyword>
<dbReference type="InterPro" id="IPR028586">
    <property type="entry name" value="AK3/Ak4_mitochondrial"/>
</dbReference>
<feature type="binding site" evidence="8">
    <location>
        <begin position="136"/>
        <end position="137"/>
    </location>
    <ligand>
        <name>GTP</name>
        <dbReference type="ChEBI" id="CHEBI:37565"/>
    </ligand>
</feature>
<dbReference type="Pfam" id="PF00406">
    <property type="entry name" value="ADK"/>
    <property type="match status" value="1"/>
</dbReference>
<dbReference type="GO" id="GO:0046899">
    <property type="term" value="F:nucleoside triphosphate adenylate kinase activity"/>
    <property type="evidence" value="ECO:0007669"/>
    <property type="project" value="UniProtKB-UniRule"/>
</dbReference>
<dbReference type="GO" id="GO:0006172">
    <property type="term" value="P:ADP biosynthetic process"/>
    <property type="evidence" value="ECO:0007669"/>
    <property type="project" value="UniProtKB-UniRule"/>
</dbReference>
<dbReference type="Gene3D" id="3.40.50.300">
    <property type="entry name" value="P-loop containing nucleotide triphosphate hydrolases"/>
    <property type="match status" value="1"/>
</dbReference>
<dbReference type="EC" id="2.7.4.10" evidence="8"/>
<gene>
    <name evidence="8 11" type="primary">AK3</name>
</gene>
<dbReference type="FunFam" id="3.40.50.300:FF:000106">
    <property type="entry name" value="Adenylate kinase mitochondrial"/>
    <property type="match status" value="1"/>
</dbReference>
<dbReference type="CTD" id="50808"/>
<keyword evidence="10" id="KW-1185">Reference proteome</keyword>
<keyword evidence="3 8" id="KW-0547">Nucleotide-binding</keyword>
<dbReference type="GO" id="GO:0046033">
    <property type="term" value="P:AMP metabolic process"/>
    <property type="evidence" value="ECO:0007669"/>
    <property type="project" value="UniProtKB-UniRule"/>
</dbReference>
<dbReference type="PANTHER" id="PTHR23359">
    <property type="entry name" value="NUCLEOTIDE KINASE"/>
    <property type="match status" value="1"/>
</dbReference>
<feature type="binding site" evidence="8">
    <location>
        <position position="171"/>
    </location>
    <ligand>
        <name>AMP</name>
        <dbReference type="ChEBI" id="CHEBI:456215"/>
    </ligand>
</feature>
<evidence type="ECO:0000256" key="3">
    <source>
        <dbReference type="ARBA" id="ARBA00022741"/>
    </source>
</evidence>
<evidence type="ECO:0000256" key="5">
    <source>
        <dbReference type="ARBA" id="ARBA00023128"/>
    </source>
</evidence>
<dbReference type="GO" id="GO:0005524">
    <property type="term" value="F:ATP binding"/>
    <property type="evidence" value="ECO:0007669"/>
    <property type="project" value="InterPro"/>
</dbReference>
<feature type="binding site" evidence="8">
    <location>
        <begin position="63"/>
        <end position="65"/>
    </location>
    <ligand>
        <name>AMP</name>
        <dbReference type="ChEBI" id="CHEBI:456215"/>
    </ligand>
</feature>